<sequence>MDLKGKNIVFFSLFRFDADIESTAFFLARQLALENNVYYFDNAYTFNDWVKKRKTPAFRTRQGKFGLFSDEPIAYPGSSIEIHILPVLLSIRFLPEGKIYRTLLKFNEYLIRTKIRHILKKRGVHDFVFINSFNFHFPGVAGPLHPQLTVYHCLDPIVGDFDRRHGLISERHLSENADLIICSSRQLFQEKRTVNPETYFVPNAADLEHSRRALDPGLLPSPLLANVPHPIVGYLGSIEHRMDFSLLTHLVQQHADKSFVLVGPIYAAIPEVLKRAPNVYFPGKVRFSDAPSVMKGYDLCIIPFKKDEHSASIFPLKLFEYLGAGKPVVISDFNPDLADFTLGSVAMCATPAAFVEAIQEALDNDSDERRAERISVASKNTWKQRAKDFSGLIATALAQQTVGKP</sequence>
<proteinExistence type="predicted"/>
<dbReference type="SUPFAM" id="SSF53756">
    <property type="entry name" value="UDP-Glycosyltransferase/glycogen phosphorylase"/>
    <property type="match status" value="1"/>
</dbReference>
<dbReference type="EMBL" id="BMXF01000001">
    <property type="protein sequence ID" value="GHB61437.1"/>
    <property type="molecule type" value="Genomic_DNA"/>
</dbReference>
<evidence type="ECO:0000313" key="1">
    <source>
        <dbReference type="EMBL" id="GHB61437.1"/>
    </source>
</evidence>
<dbReference type="AlphaFoldDB" id="A0A8J3D8K7"/>
<evidence type="ECO:0000313" key="2">
    <source>
        <dbReference type="Proteomes" id="UP000598271"/>
    </source>
</evidence>
<comment type="caution">
    <text evidence="1">The sequence shown here is derived from an EMBL/GenBank/DDBJ whole genome shotgun (WGS) entry which is preliminary data.</text>
</comment>
<dbReference type="Gene3D" id="3.40.50.11010">
    <property type="match status" value="1"/>
</dbReference>
<dbReference type="PANTHER" id="PTHR12526:SF630">
    <property type="entry name" value="GLYCOSYLTRANSFERASE"/>
    <property type="match status" value="1"/>
</dbReference>
<organism evidence="1 2">
    <name type="scientific">Persicitalea jodogahamensis</name>
    <dbReference type="NCBI Taxonomy" id="402147"/>
    <lineage>
        <taxon>Bacteria</taxon>
        <taxon>Pseudomonadati</taxon>
        <taxon>Bacteroidota</taxon>
        <taxon>Cytophagia</taxon>
        <taxon>Cytophagales</taxon>
        <taxon>Spirosomataceae</taxon>
        <taxon>Persicitalea</taxon>
    </lineage>
</organism>
<gene>
    <name evidence="1" type="ORF">GCM10007390_14090</name>
</gene>
<name>A0A8J3D8K7_9BACT</name>
<evidence type="ECO:0008006" key="3">
    <source>
        <dbReference type="Google" id="ProtNLM"/>
    </source>
</evidence>
<keyword evidence="2" id="KW-1185">Reference proteome</keyword>
<dbReference type="PANTHER" id="PTHR12526">
    <property type="entry name" value="GLYCOSYLTRANSFERASE"/>
    <property type="match status" value="1"/>
</dbReference>
<dbReference type="Gene3D" id="3.40.50.2000">
    <property type="entry name" value="Glycogen Phosphorylase B"/>
    <property type="match status" value="1"/>
</dbReference>
<dbReference type="Pfam" id="PF13692">
    <property type="entry name" value="Glyco_trans_1_4"/>
    <property type="match status" value="1"/>
</dbReference>
<dbReference type="RefSeq" id="WP_189563615.1">
    <property type="nucleotide sequence ID" value="NZ_BMXF01000001.1"/>
</dbReference>
<dbReference type="Proteomes" id="UP000598271">
    <property type="component" value="Unassembled WGS sequence"/>
</dbReference>
<protein>
    <recommendedName>
        <fullName evidence="3">Glycosyltransferase</fullName>
    </recommendedName>
</protein>
<reference evidence="1 2" key="1">
    <citation type="journal article" date="2014" name="Int. J. Syst. Evol. Microbiol.">
        <title>Complete genome sequence of Corynebacterium casei LMG S-19264T (=DSM 44701T), isolated from a smear-ripened cheese.</title>
        <authorList>
            <consortium name="US DOE Joint Genome Institute (JGI-PGF)"/>
            <person name="Walter F."/>
            <person name="Albersmeier A."/>
            <person name="Kalinowski J."/>
            <person name="Ruckert C."/>
        </authorList>
    </citation>
    <scope>NUCLEOTIDE SEQUENCE [LARGE SCALE GENOMIC DNA]</scope>
    <source>
        <strain evidence="1 2">KCTC 12866</strain>
    </source>
</reference>
<accession>A0A8J3D8K7</accession>